<feature type="transmembrane region" description="Helical" evidence="6">
    <location>
        <begin position="325"/>
        <end position="347"/>
    </location>
</feature>
<feature type="transmembrane region" description="Helical" evidence="6">
    <location>
        <begin position="270"/>
        <end position="286"/>
    </location>
</feature>
<dbReference type="AlphaFoldDB" id="A0A919JQ83"/>
<comment type="subcellular location">
    <subcellularLocation>
        <location evidence="1">Cell membrane</location>
        <topology evidence="1">Multi-pass membrane protein</topology>
    </subcellularLocation>
</comment>
<evidence type="ECO:0000256" key="1">
    <source>
        <dbReference type="ARBA" id="ARBA00004651"/>
    </source>
</evidence>
<keyword evidence="2" id="KW-1003">Cell membrane</keyword>
<dbReference type="InterPro" id="IPR020846">
    <property type="entry name" value="MFS_dom"/>
</dbReference>
<dbReference type="PANTHER" id="PTHR23513">
    <property type="entry name" value="INTEGRAL MEMBRANE EFFLUX PROTEIN-RELATED"/>
    <property type="match status" value="1"/>
</dbReference>
<dbReference type="Gene3D" id="1.20.1250.20">
    <property type="entry name" value="MFS general substrate transporter like domains"/>
    <property type="match status" value="1"/>
</dbReference>
<feature type="domain" description="Major facilitator superfamily (MFS) profile" evidence="7">
    <location>
        <begin position="206"/>
        <end position="383"/>
    </location>
</feature>
<feature type="transmembrane region" description="Helical" evidence="6">
    <location>
        <begin position="69"/>
        <end position="88"/>
    </location>
</feature>
<evidence type="ECO:0000256" key="4">
    <source>
        <dbReference type="ARBA" id="ARBA00022989"/>
    </source>
</evidence>
<accession>A0A919JQ83</accession>
<reference evidence="8" key="1">
    <citation type="submission" date="2021-01" db="EMBL/GenBank/DDBJ databases">
        <title>Whole genome shotgun sequence of Actinoplanes rishiriensis NBRC 108556.</title>
        <authorList>
            <person name="Komaki H."/>
            <person name="Tamura T."/>
        </authorList>
    </citation>
    <scope>NUCLEOTIDE SEQUENCE</scope>
    <source>
        <strain evidence="8">NBRC 108556</strain>
    </source>
</reference>
<keyword evidence="3 6" id="KW-0812">Transmembrane</keyword>
<protein>
    <submittedName>
        <fullName evidence="8">MFS transporter</fullName>
    </submittedName>
</protein>
<dbReference type="GO" id="GO:0022857">
    <property type="term" value="F:transmembrane transporter activity"/>
    <property type="evidence" value="ECO:0007669"/>
    <property type="project" value="InterPro"/>
</dbReference>
<dbReference type="PRINTS" id="PR01988">
    <property type="entry name" value="EXPORTERBACE"/>
</dbReference>
<evidence type="ECO:0000313" key="9">
    <source>
        <dbReference type="Proteomes" id="UP000636960"/>
    </source>
</evidence>
<organism evidence="8 9">
    <name type="scientific">Paractinoplanes rishiriensis</name>
    <dbReference type="NCBI Taxonomy" id="1050105"/>
    <lineage>
        <taxon>Bacteria</taxon>
        <taxon>Bacillati</taxon>
        <taxon>Actinomycetota</taxon>
        <taxon>Actinomycetes</taxon>
        <taxon>Micromonosporales</taxon>
        <taxon>Micromonosporaceae</taxon>
        <taxon>Paractinoplanes</taxon>
    </lineage>
</organism>
<dbReference type="PROSITE" id="PS50850">
    <property type="entry name" value="MFS"/>
    <property type="match status" value="1"/>
</dbReference>
<feature type="transmembrane region" description="Helical" evidence="6">
    <location>
        <begin position="353"/>
        <end position="376"/>
    </location>
</feature>
<dbReference type="Proteomes" id="UP000636960">
    <property type="component" value="Unassembled WGS sequence"/>
</dbReference>
<proteinExistence type="predicted"/>
<keyword evidence="9" id="KW-1185">Reference proteome</keyword>
<feature type="transmembrane region" description="Helical" evidence="6">
    <location>
        <begin position="244"/>
        <end position="263"/>
    </location>
</feature>
<evidence type="ECO:0000259" key="7">
    <source>
        <dbReference type="PROSITE" id="PS50850"/>
    </source>
</evidence>
<keyword evidence="4 6" id="KW-1133">Transmembrane helix</keyword>
<evidence type="ECO:0000313" key="8">
    <source>
        <dbReference type="EMBL" id="GIE92895.1"/>
    </source>
</evidence>
<feature type="transmembrane region" description="Helical" evidence="6">
    <location>
        <begin position="210"/>
        <end position="232"/>
    </location>
</feature>
<comment type="caution">
    <text evidence="8">The sequence shown here is derived from an EMBL/GenBank/DDBJ whole genome shotgun (WGS) entry which is preliminary data.</text>
</comment>
<evidence type="ECO:0000256" key="3">
    <source>
        <dbReference type="ARBA" id="ARBA00022692"/>
    </source>
</evidence>
<evidence type="ECO:0000256" key="5">
    <source>
        <dbReference type="ARBA" id="ARBA00023136"/>
    </source>
</evidence>
<dbReference type="SUPFAM" id="SSF103473">
    <property type="entry name" value="MFS general substrate transporter"/>
    <property type="match status" value="1"/>
</dbReference>
<evidence type="ECO:0000256" key="2">
    <source>
        <dbReference type="ARBA" id="ARBA00022475"/>
    </source>
</evidence>
<feature type="transmembrane region" description="Helical" evidence="6">
    <location>
        <begin position="153"/>
        <end position="180"/>
    </location>
</feature>
<dbReference type="InterPro" id="IPR022324">
    <property type="entry name" value="Bacilysin_exporter_BacE_put"/>
</dbReference>
<dbReference type="GO" id="GO:0005886">
    <property type="term" value="C:plasma membrane"/>
    <property type="evidence" value="ECO:0007669"/>
    <property type="project" value="UniProtKB-SubCell"/>
</dbReference>
<dbReference type="PANTHER" id="PTHR23513:SF6">
    <property type="entry name" value="MAJOR FACILITATOR SUPERFAMILY ASSOCIATED DOMAIN-CONTAINING PROTEIN"/>
    <property type="match status" value="1"/>
</dbReference>
<sequence>MGTDFWLLWSGRLVSQLGVWLLVVAVPAHVFVLTGSVAATGLTLTAQFVPPLLLGPVAGVCADRWDRRVVMVGAHVGRAGAVALLLLVREPGDIWLVYLALLAESIGTTVFRPAAQAHTPALVGVGKRLTSANALNGLADGMVRLVGAPLGGLLYAAAGLTLVAWLNIGAYLLATVAVGLTRRSSGAGRRASLRSGLVALRSLPLARTLMLVNGLFLGANAGLSALLVPYGISVLGGSRQTGVVMSALGVGFLLGAPLVRLLVDRVAAGRLLGGALTGTAVGYALLFSAGTLAAAVPAAVVIGVAGSTALGTANTTLQRTAPNEVLGRVSAALLSAEALATLVGAAAGPALAAQLSMTGSAVVAAGITVISGGVALRRLPSAA</sequence>
<feature type="transmembrane region" description="Helical" evidence="6">
    <location>
        <begin position="292"/>
        <end position="313"/>
    </location>
</feature>
<dbReference type="RefSeq" id="WP_203778748.1">
    <property type="nucleotide sequence ID" value="NZ_BOMV01000004.1"/>
</dbReference>
<dbReference type="InterPro" id="IPR011701">
    <property type="entry name" value="MFS"/>
</dbReference>
<gene>
    <name evidence="8" type="ORF">Ari01nite_03600</name>
</gene>
<dbReference type="Pfam" id="PF07690">
    <property type="entry name" value="MFS_1"/>
    <property type="match status" value="1"/>
</dbReference>
<name>A0A919JQ83_9ACTN</name>
<keyword evidence="5 6" id="KW-0472">Membrane</keyword>
<dbReference type="InterPro" id="IPR036259">
    <property type="entry name" value="MFS_trans_sf"/>
</dbReference>
<dbReference type="CDD" id="cd06173">
    <property type="entry name" value="MFS_MefA_like"/>
    <property type="match status" value="1"/>
</dbReference>
<evidence type="ECO:0000256" key="6">
    <source>
        <dbReference type="SAM" id="Phobius"/>
    </source>
</evidence>
<dbReference type="EMBL" id="BOMV01000004">
    <property type="protein sequence ID" value="GIE92895.1"/>
    <property type="molecule type" value="Genomic_DNA"/>
</dbReference>